<feature type="non-terminal residue" evidence="1">
    <location>
        <position position="108"/>
    </location>
</feature>
<protein>
    <recommendedName>
        <fullName evidence="3">ATP-dependent DNA helicase</fullName>
    </recommendedName>
</protein>
<dbReference type="CDD" id="cd18809">
    <property type="entry name" value="SF1_C_RecD"/>
    <property type="match status" value="1"/>
</dbReference>
<sequence length="108" mass="11699">LMGLPKGIFPIMPVTWTFTTLLKCNGSQKKVCITPHQVPIQPAYAVTGHSAQGETLPSVIVNLHEGGFAAYVAASRAHTWNGLSLTCPVSMQQLNKQKLTDLLLEVSR</sequence>
<reference evidence="2" key="2">
    <citation type="submission" date="2015-01" db="EMBL/GenBank/DDBJ databases">
        <title>Evolutionary Origins and Diversification of the Mycorrhizal Mutualists.</title>
        <authorList>
            <consortium name="DOE Joint Genome Institute"/>
            <consortium name="Mycorrhizal Genomics Consortium"/>
            <person name="Kohler A."/>
            <person name="Kuo A."/>
            <person name="Nagy L.G."/>
            <person name="Floudas D."/>
            <person name="Copeland A."/>
            <person name="Barry K.W."/>
            <person name="Cichocki N."/>
            <person name="Veneault-Fourrey C."/>
            <person name="LaButti K."/>
            <person name="Lindquist E.A."/>
            <person name="Lipzen A."/>
            <person name="Lundell T."/>
            <person name="Morin E."/>
            <person name="Murat C."/>
            <person name="Riley R."/>
            <person name="Ohm R."/>
            <person name="Sun H."/>
            <person name="Tunlid A."/>
            <person name="Henrissat B."/>
            <person name="Grigoriev I.V."/>
            <person name="Hibbett D.S."/>
            <person name="Martin F."/>
        </authorList>
    </citation>
    <scope>NUCLEOTIDE SEQUENCE [LARGE SCALE GENOMIC DNA]</scope>
    <source>
        <strain evidence="2">UH-Slu-Lm8-n1</strain>
    </source>
</reference>
<dbReference type="STRING" id="930992.A0A0D0B046"/>
<accession>A0A0D0B046</accession>
<dbReference type="OrthoDB" id="432234at2759"/>
<dbReference type="SUPFAM" id="SSF52540">
    <property type="entry name" value="P-loop containing nucleoside triphosphate hydrolases"/>
    <property type="match status" value="1"/>
</dbReference>
<dbReference type="EMBL" id="KN835451">
    <property type="protein sequence ID" value="KIK37428.1"/>
    <property type="molecule type" value="Genomic_DNA"/>
</dbReference>
<evidence type="ECO:0000313" key="2">
    <source>
        <dbReference type="Proteomes" id="UP000054485"/>
    </source>
</evidence>
<evidence type="ECO:0008006" key="3">
    <source>
        <dbReference type="Google" id="ProtNLM"/>
    </source>
</evidence>
<dbReference type="InterPro" id="IPR027417">
    <property type="entry name" value="P-loop_NTPase"/>
</dbReference>
<feature type="non-terminal residue" evidence="1">
    <location>
        <position position="1"/>
    </location>
</feature>
<organism evidence="1 2">
    <name type="scientific">Suillus luteus UH-Slu-Lm8-n1</name>
    <dbReference type="NCBI Taxonomy" id="930992"/>
    <lineage>
        <taxon>Eukaryota</taxon>
        <taxon>Fungi</taxon>
        <taxon>Dikarya</taxon>
        <taxon>Basidiomycota</taxon>
        <taxon>Agaricomycotina</taxon>
        <taxon>Agaricomycetes</taxon>
        <taxon>Agaricomycetidae</taxon>
        <taxon>Boletales</taxon>
        <taxon>Suillineae</taxon>
        <taxon>Suillaceae</taxon>
        <taxon>Suillus</taxon>
    </lineage>
</organism>
<dbReference type="HOGENOM" id="CLU_134798_0_0_1"/>
<reference evidence="1 2" key="1">
    <citation type="submission" date="2014-04" db="EMBL/GenBank/DDBJ databases">
        <authorList>
            <consortium name="DOE Joint Genome Institute"/>
            <person name="Kuo A."/>
            <person name="Ruytinx J."/>
            <person name="Rineau F."/>
            <person name="Colpaert J."/>
            <person name="Kohler A."/>
            <person name="Nagy L.G."/>
            <person name="Floudas D."/>
            <person name="Copeland A."/>
            <person name="Barry K.W."/>
            <person name="Cichocki N."/>
            <person name="Veneault-Fourrey C."/>
            <person name="LaButti K."/>
            <person name="Lindquist E.A."/>
            <person name="Lipzen A."/>
            <person name="Lundell T."/>
            <person name="Morin E."/>
            <person name="Murat C."/>
            <person name="Sun H."/>
            <person name="Tunlid A."/>
            <person name="Henrissat B."/>
            <person name="Grigoriev I.V."/>
            <person name="Hibbett D.S."/>
            <person name="Martin F."/>
            <person name="Nordberg H.P."/>
            <person name="Cantor M.N."/>
            <person name="Hua S.X."/>
        </authorList>
    </citation>
    <scope>NUCLEOTIDE SEQUENCE [LARGE SCALE GENOMIC DNA]</scope>
    <source>
        <strain evidence="1 2">UH-Slu-Lm8-n1</strain>
    </source>
</reference>
<dbReference type="AlphaFoldDB" id="A0A0D0B046"/>
<dbReference type="InParanoid" id="A0A0D0B046"/>
<gene>
    <name evidence="1" type="ORF">CY34DRAFT_57414</name>
</gene>
<evidence type="ECO:0000313" key="1">
    <source>
        <dbReference type="EMBL" id="KIK37428.1"/>
    </source>
</evidence>
<keyword evidence="2" id="KW-1185">Reference proteome</keyword>
<name>A0A0D0B046_9AGAM</name>
<dbReference type="Proteomes" id="UP000054485">
    <property type="component" value="Unassembled WGS sequence"/>
</dbReference>
<proteinExistence type="predicted"/>